<reference evidence="2 3" key="1">
    <citation type="submission" date="2017-01" db="EMBL/GenBank/DDBJ databases">
        <authorList>
            <person name="Mah S.A."/>
            <person name="Swanson W.J."/>
            <person name="Moy G.W."/>
            <person name="Vacquier V.D."/>
        </authorList>
    </citation>
    <scope>NUCLEOTIDE SEQUENCE [LARGE SCALE GENOMIC DNA]</scope>
    <source>
        <strain evidence="2 3">ASpG1</strain>
    </source>
</reference>
<dbReference type="PANTHER" id="PTHR13612:SF0">
    <property type="entry name" value="ENHANCER OF MRNA-DECAPPING PROTEIN 3"/>
    <property type="match status" value="1"/>
</dbReference>
<dbReference type="OrthoDB" id="9806925at2"/>
<proteinExistence type="predicted"/>
<protein>
    <submittedName>
        <fullName evidence="2">NAD(P)H-hydrate epimerase</fullName>
    </submittedName>
</protein>
<name>A0A1N6QT86_9SPIO</name>
<evidence type="ECO:0000259" key="1">
    <source>
        <dbReference type="PROSITE" id="PS51385"/>
    </source>
</evidence>
<dbReference type="EMBL" id="FTMS01000005">
    <property type="protein sequence ID" value="SIQ19722.1"/>
    <property type="molecule type" value="Genomic_DNA"/>
</dbReference>
<dbReference type="RefSeq" id="WP_076488187.1">
    <property type="nucleotide sequence ID" value="NZ_FTMS01000005.1"/>
</dbReference>
<dbReference type="GO" id="GO:0031087">
    <property type="term" value="P:deadenylation-independent decapping of nuclear-transcribed mRNA"/>
    <property type="evidence" value="ECO:0007669"/>
    <property type="project" value="TreeGrafter"/>
</dbReference>
<keyword evidence="3" id="KW-1185">Reference proteome</keyword>
<dbReference type="STRING" id="159291.SAMN05920897_10536"/>
<dbReference type="AlphaFoldDB" id="A0A1N6QT86"/>
<accession>A0A1N6QT86</accession>
<dbReference type="InterPro" id="IPR036652">
    <property type="entry name" value="YjeF_N_dom_sf"/>
</dbReference>
<feature type="domain" description="YjeF N-terminal" evidence="1">
    <location>
        <begin position="18"/>
        <end position="229"/>
    </location>
</feature>
<dbReference type="Proteomes" id="UP000186400">
    <property type="component" value="Unassembled WGS sequence"/>
</dbReference>
<dbReference type="PANTHER" id="PTHR13612">
    <property type="entry name" value="ENHANCER OF MRNA-DECAPPING PROTEIN 3"/>
    <property type="match status" value="1"/>
</dbReference>
<gene>
    <name evidence="2" type="ORF">SAMN05920897_10536</name>
</gene>
<organism evidence="2 3">
    <name type="scientific">Alkalispirochaeta americana</name>
    <dbReference type="NCBI Taxonomy" id="159291"/>
    <lineage>
        <taxon>Bacteria</taxon>
        <taxon>Pseudomonadati</taxon>
        <taxon>Spirochaetota</taxon>
        <taxon>Spirochaetia</taxon>
        <taxon>Spirochaetales</taxon>
        <taxon>Spirochaetaceae</taxon>
        <taxon>Alkalispirochaeta</taxon>
    </lineage>
</organism>
<evidence type="ECO:0000313" key="3">
    <source>
        <dbReference type="Proteomes" id="UP000186400"/>
    </source>
</evidence>
<dbReference type="SUPFAM" id="SSF64153">
    <property type="entry name" value="YjeF N-terminal domain-like"/>
    <property type="match status" value="1"/>
</dbReference>
<sequence length="252" mass="26642">MQRLFLTEKGDPVSAVTAAEARQLLAVADRTKSPGIAEIIECSGRSAYSVACAERSSRELPVVILPERGTLSGAVGLSLARHLSNHGISVVVLEIPHQNSIALPGLASAAENQWRAFLETEGVVASSLAELPRRPRLIVEAMPAAGPAMLDDPDTARLCRWINEARRQESEVLSLDIPCGVDATTGVAAEGAVRPDRTLCLALPKTGLQEGSCGRIAVADAGIPARAYQKIAIVAYPCVFRDAFVLPLQGAF</sequence>
<evidence type="ECO:0000313" key="2">
    <source>
        <dbReference type="EMBL" id="SIQ19722.1"/>
    </source>
</evidence>
<dbReference type="Gene3D" id="3.40.50.10260">
    <property type="entry name" value="YjeF N-terminal domain"/>
    <property type="match status" value="1"/>
</dbReference>
<dbReference type="InterPro" id="IPR004443">
    <property type="entry name" value="YjeF_N_dom"/>
</dbReference>
<dbReference type="PROSITE" id="PS51385">
    <property type="entry name" value="YJEF_N"/>
    <property type="match status" value="1"/>
</dbReference>
<dbReference type="Pfam" id="PF03853">
    <property type="entry name" value="YjeF_N"/>
    <property type="match status" value="1"/>
</dbReference>
<dbReference type="GO" id="GO:0033962">
    <property type="term" value="P:P-body assembly"/>
    <property type="evidence" value="ECO:0007669"/>
    <property type="project" value="TreeGrafter"/>
</dbReference>
<dbReference type="GO" id="GO:0003729">
    <property type="term" value="F:mRNA binding"/>
    <property type="evidence" value="ECO:0007669"/>
    <property type="project" value="TreeGrafter"/>
</dbReference>
<dbReference type="GO" id="GO:0000932">
    <property type="term" value="C:P-body"/>
    <property type="evidence" value="ECO:0007669"/>
    <property type="project" value="TreeGrafter"/>
</dbReference>